<dbReference type="Pfam" id="PF00795">
    <property type="entry name" value="CN_hydrolase"/>
    <property type="match status" value="1"/>
</dbReference>
<dbReference type="InterPro" id="IPR004563">
    <property type="entry name" value="Apolipo_AcylTrfase"/>
</dbReference>
<evidence type="ECO:0000256" key="5">
    <source>
        <dbReference type="ARBA" id="ARBA00022692"/>
    </source>
</evidence>
<comment type="pathway">
    <text evidence="9">Protein modification; lipoprotein biosynthesis (N-acyl transfer).</text>
</comment>
<evidence type="ECO:0000256" key="1">
    <source>
        <dbReference type="ARBA" id="ARBA00004651"/>
    </source>
</evidence>
<comment type="subcellular location">
    <subcellularLocation>
        <location evidence="1 9">Cell membrane</location>
        <topology evidence="1 9">Multi-pass membrane protein</topology>
    </subcellularLocation>
</comment>
<feature type="region of interest" description="Disordered" evidence="10">
    <location>
        <begin position="57"/>
        <end position="97"/>
    </location>
</feature>
<dbReference type="GO" id="GO:0016410">
    <property type="term" value="F:N-acyltransferase activity"/>
    <property type="evidence" value="ECO:0007669"/>
    <property type="project" value="UniProtKB-UniRule"/>
</dbReference>
<evidence type="ECO:0000256" key="3">
    <source>
        <dbReference type="ARBA" id="ARBA00022475"/>
    </source>
</evidence>
<dbReference type="InterPro" id="IPR045378">
    <property type="entry name" value="LNT_N"/>
</dbReference>
<keyword evidence="5 9" id="KW-0812">Transmembrane</keyword>
<dbReference type="EC" id="2.3.1.269" evidence="9"/>
<dbReference type="GO" id="GO:0005886">
    <property type="term" value="C:plasma membrane"/>
    <property type="evidence" value="ECO:0007669"/>
    <property type="project" value="UniProtKB-SubCell"/>
</dbReference>
<dbReference type="HAMAP" id="MF_01148">
    <property type="entry name" value="Lnt"/>
    <property type="match status" value="1"/>
</dbReference>
<evidence type="ECO:0000313" key="12">
    <source>
        <dbReference type="EMBL" id="QDV35227.1"/>
    </source>
</evidence>
<accession>A0A518H323</accession>
<comment type="catalytic activity">
    <reaction evidence="9">
        <text>N-terminal S-1,2-diacyl-sn-glyceryl-L-cysteinyl-[lipoprotein] + a glycerophospholipid = N-acyl-S-1,2-diacyl-sn-glyceryl-L-cysteinyl-[lipoprotein] + a 2-acyl-sn-glycero-3-phospholipid + H(+)</text>
        <dbReference type="Rhea" id="RHEA:48228"/>
        <dbReference type="Rhea" id="RHEA-COMP:14681"/>
        <dbReference type="Rhea" id="RHEA-COMP:14684"/>
        <dbReference type="ChEBI" id="CHEBI:15378"/>
        <dbReference type="ChEBI" id="CHEBI:136912"/>
        <dbReference type="ChEBI" id="CHEBI:140656"/>
        <dbReference type="ChEBI" id="CHEBI:140657"/>
        <dbReference type="ChEBI" id="CHEBI:140660"/>
        <dbReference type="EC" id="2.3.1.269"/>
    </reaction>
</comment>
<feature type="domain" description="CN hydrolase" evidence="11">
    <location>
        <begin position="354"/>
        <end position="646"/>
    </location>
</feature>
<dbReference type="AlphaFoldDB" id="A0A518H323"/>
<keyword evidence="13" id="KW-1185">Reference proteome</keyword>
<dbReference type="EMBL" id="CP036426">
    <property type="protein sequence ID" value="QDV35227.1"/>
    <property type="molecule type" value="Genomic_DNA"/>
</dbReference>
<evidence type="ECO:0000256" key="4">
    <source>
        <dbReference type="ARBA" id="ARBA00022679"/>
    </source>
</evidence>
<feature type="transmembrane region" description="Helical" evidence="9">
    <location>
        <begin position="180"/>
        <end position="201"/>
    </location>
</feature>
<feature type="transmembrane region" description="Helical" evidence="9">
    <location>
        <begin position="207"/>
        <end position="228"/>
    </location>
</feature>
<gene>
    <name evidence="9 12" type="primary">lnt</name>
    <name evidence="12" type="ORF">ElP_31300</name>
</gene>
<feature type="transmembrane region" description="Helical" evidence="9">
    <location>
        <begin position="235"/>
        <end position="257"/>
    </location>
</feature>
<evidence type="ECO:0000313" key="13">
    <source>
        <dbReference type="Proteomes" id="UP000317835"/>
    </source>
</evidence>
<dbReference type="PANTHER" id="PTHR38686:SF1">
    <property type="entry name" value="APOLIPOPROTEIN N-ACYLTRANSFERASE"/>
    <property type="match status" value="1"/>
</dbReference>
<feature type="transmembrane region" description="Helical" evidence="9">
    <location>
        <begin position="157"/>
        <end position="173"/>
    </location>
</feature>
<reference evidence="12 13" key="1">
    <citation type="submission" date="2019-02" db="EMBL/GenBank/DDBJ databases">
        <title>Deep-cultivation of Planctomycetes and their phenomic and genomic characterization uncovers novel biology.</title>
        <authorList>
            <person name="Wiegand S."/>
            <person name="Jogler M."/>
            <person name="Boedeker C."/>
            <person name="Pinto D."/>
            <person name="Vollmers J."/>
            <person name="Rivas-Marin E."/>
            <person name="Kohn T."/>
            <person name="Peeters S.H."/>
            <person name="Heuer A."/>
            <person name="Rast P."/>
            <person name="Oberbeckmann S."/>
            <person name="Bunk B."/>
            <person name="Jeske O."/>
            <person name="Meyerdierks A."/>
            <person name="Storesund J.E."/>
            <person name="Kallscheuer N."/>
            <person name="Luecker S."/>
            <person name="Lage O.M."/>
            <person name="Pohl T."/>
            <person name="Merkel B.J."/>
            <person name="Hornburger P."/>
            <person name="Mueller R.-W."/>
            <person name="Bruemmer F."/>
            <person name="Labrenz M."/>
            <person name="Spormann A.M."/>
            <person name="Op den Camp H."/>
            <person name="Overmann J."/>
            <person name="Amann R."/>
            <person name="Jetten M.S.M."/>
            <person name="Mascher T."/>
            <person name="Medema M.H."/>
            <person name="Devos D.P."/>
            <person name="Kaster A.-K."/>
            <person name="Ovreas L."/>
            <person name="Rohde M."/>
            <person name="Galperin M.Y."/>
            <person name="Jogler C."/>
        </authorList>
    </citation>
    <scope>NUCLEOTIDE SEQUENCE [LARGE SCALE GENOMIC DNA]</scope>
    <source>
        <strain evidence="12 13">ElP</strain>
    </source>
</reference>
<evidence type="ECO:0000256" key="6">
    <source>
        <dbReference type="ARBA" id="ARBA00022989"/>
    </source>
</evidence>
<organism evidence="12 13">
    <name type="scientific">Tautonia plasticadhaerens</name>
    <dbReference type="NCBI Taxonomy" id="2527974"/>
    <lineage>
        <taxon>Bacteria</taxon>
        <taxon>Pseudomonadati</taxon>
        <taxon>Planctomycetota</taxon>
        <taxon>Planctomycetia</taxon>
        <taxon>Isosphaerales</taxon>
        <taxon>Isosphaeraceae</taxon>
        <taxon>Tautonia</taxon>
    </lineage>
</organism>
<feature type="compositionally biased region" description="Basic and acidic residues" evidence="10">
    <location>
        <begin position="1"/>
        <end position="15"/>
    </location>
</feature>
<evidence type="ECO:0000259" key="11">
    <source>
        <dbReference type="PROSITE" id="PS50263"/>
    </source>
</evidence>
<keyword evidence="4 9" id="KW-0808">Transferase</keyword>
<dbReference type="Proteomes" id="UP000317835">
    <property type="component" value="Chromosome"/>
</dbReference>
<keyword evidence="8 9" id="KW-0012">Acyltransferase</keyword>
<dbReference type="PROSITE" id="PS50263">
    <property type="entry name" value="CN_HYDROLASE"/>
    <property type="match status" value="1"/>
</dbReference>
<protein>
    <recommendedName>
        <fullName evidence="9">Apolipoprotein N-acyltransferase</fullName>
        <shortName evidence="9">ALP N-acyltransferase</shortName>
        <ecNumber evidence="9">2.3.1.269</ecNumber>
    </recommendedName>
</protein>
<dbReference type="GO" id="GO:0042158">
    <property type="term" value="P:lipoprotein biosynthetic process"/>
    <property type="evidence" value="ECO:0007669"/>
    <property type="project" value="UniProtKB-UniRule"/>
</dbReference>
<dbReference type="KEGG" id="tpla:ElP_31300"/>
<comment type="function">
    <text evidence="9">Catalyzes the phospholipid dependent N-acylation of the N-terminal cysteine of apolipoprotein, the last step in lipoprotein maturation.</text>
</comment>
<dbReference type="InterPro" id="IPR003010">
    <property type="entry name" value="C-N_Hydrolase"/>
</dbReference>
<evidence type="ECO:0000256" key="10">
    <source>
        <dbReference type="SAM" id="MobiDB-lite"/>
    </source>
</evidence>
<keyword evidence="3 9" id="KW-1003">Cell membrane</keyword>
<keyword evidence="12" id="KW-0449">Lipoprotein</keyword>
<keyword evidence="7 9" id="KW-0472">Membrane</keyword>
<name>A0A518H323_9BACT</name>
<sequence>MTEGRWRASEGKADGGGRPIGRRSEAGVGGRSVFIWGFSPDPIGGRFVSPNGGKCGLISRPGARDRDRVGGRSPPVEMTNRPVPGSDRGSNETEAPGIARGAVPMSQSIATDPNAAAGVSATAEADGVRSRRGPHPAVLGVASGLLLAMAYEPVGAWWLAWAALVPFLMLVRGGRSAGSVYLGAWLGGLAFWLIAVEWVRASDASAWPGWLALALVLSLWWPASLGLIRVMVRRLGLPMLLAAPAAWIGVEYVRGLYPLNGFQWFFLGHSTYRLLPMIQVADLTGAWGLGVLVMLANAWLVELIERPRTAEAPKGGRRPTRGLVVRSAVVAVAVASSLAYGAVRLSGARFEEGPRLALIQSDIPQVFGGGPDSREVLDTFRRLVDRALADRPDVVVWPETMFPYGWFDRSPGLSDAEFARQVEALFPDADPERLAEFGGDVRALLHSWADQAGVPMIVGINSYLFRPEGPSRHNTALLLEPGREATQSYHKRHLVPFGEYVPLVETVPMVLALTPFEADHMPNLDPGSGPSTLSTGGWDFSAAICFEDSVPQVARLLAGGTGAEGPDVLLNLSNDGWFRGTAAHQLHLANSVLRAVELRVPVARAVNTGTSALVDGNGVVREELPPPERGALPNAAEGVLTVDVPLDPRTSFYARAGDWLPIGCLALALGCLPVAAGRSIAGRWRAGRSPA</sequence>
<dbReference type="SUPFAM" id="SSF56317">
    <property type="entry name" value="Carbon-nitrogen hydrolase"/>
    <property type="match status" value="1"/>
</dbReference>
<dbReference type="UniPathway" id="UPA00666"/>
<dbReference type="PANTHER" id="PTHR38686">
    <property type="entry name" value="APOLIPOPROTEIN N-ACYLTRANSFERASE"/>
    <property type="match status" value="1"/>
</dbReference>
<dbReference type="InterPro" id="IPR036526">
    <property type="entry name" value="C-N_Hydrolase_sf"/>
</dbReference>
<evidence type="ECO:0000256" key="7">
    <source>
        <dbReference type="ARBA" id="ARBA00023136"/>
    </source>
</evidence>
<dbReference type="Pfam" id="PF20154">
    <property type="entry name" value="LNT_N"/>
    <property type="match status" value="1"/>
</dbReference>
<dbReference type="NCBIfam" id="TIGR00546">
    <property type="entry name" value="lnt"/>
    <property type="match status" value="1"/>
</dbReference>
<comment type="similarity">
    <text evidence="2 9">Belongs to the CN hydrolase family. Apolipoprotein N-acyltransferase subfamily.</text>
</comment>
<dbReference type="CDD" id="cd07571">
    <property type="entry name" value="ALP_N-acyl_transferase"/>
    <property type="match status" value="1"/>
</dbReference>
<dbReference type="Gene3D" id="3.60.110.10">
    <property type="entry name" value="Carbon-nitrogen hydrolase"/>
    <property type="match status" value="1"/>
</dbReference>
<feature type="transmembrane region" description="Helical" evidence="9">
    <location>
        <begin position="323"/>
        <end position="343"/>
    </location>
</feature>
<feature type="region of interest" description="Disordered" evidence="10">
    <location>
        <begin position="1"/>
        <end position="30"/>
    </location>
</feature>
<proteinExistence type="inferred from homology"/>
<keyword evidence="6 9" id="KW-1133">Transmembrane helix</keyword>
<feature type="transmembrane region" description="Helical" evidence="9">
    <location>
        <begin position="277"/>
        <end position="302"/>
    </location>
</feature>
<evidence type="ECO:0000256" key="8">
    <source>
        <dbReference type="ARBA" id="ARBA00023315"/>
    </source>
</evidence>
<evidence type="ECO:0000256" key="2">
    <source>
        <dbReference type="ARBA" id="ARBA00010065"/>
    </source>
</evidence>
<evidence type="ECO:0000256" key="9">
    <source>
        <dbReference type="HAMAP-Rule" id="MF_01148"/>
    </source>
</evidence>